<comment type="caution">
    <text evidence="1">The sequence shown here is derived from an EMBL/GenBank/DDBJ whole genome shotgun (WGS) entry which is preliminary data.</text>
</comment>
<sequence>MTTSAEAIALVTAARVPGDLFGGDAPKRAYRRLARLLHPDLASGPDAAEAFAKLARLWAAYGGAPEAASGDGPPGAAGGRSAETVITTGRGTYRIGRAFHRGATAVLYDSGADTLLKIPRSHADNDLMRREADALRTIERDGDPLLLPYVPRLVESFRHRSRGVERQANVISRAPEGFVSLAEVARLRPVLDPRDAAWIWRRLLVAIGTAHRAGIVHGAVFGHHVLVHPVDHGLVLVDWSQSVPLGSPLTVLVARHRDDYPREVLEGRPATEATDIRLATRCVAALMGERVPAAIGRFLRGSLLSPPRDAWRLLGELDELLDDLYGPRKYRPLHL</sequence>
<name>A0A9W6I4H4_9ACTN</name>
<gene>
    <name evidence="1" type="ORF">GCM10017600_49340</name>
</gene>
<reference evidence="1" key="2">
    <citation type="submission" date="2023-01" db="EMBL/GenBank/DDBJ databases">
        <authorList>
            <person name="Sun Q."/>
            <person name="Evtushenko L."/>
        </authorList>
    </citation>
    <scope>NUCLEOTIDE SEQUENCE</scope>
    <source>
        <strain evidence="1">VKM Ac-2007</strain>
    </source>
</reference>
<dbReference type="AlphaFoldDB" id="A0A9W6I4H4"/>
<protein>
    <recommendedName>
        <fullName evidence="3">Molecular chaperone DnaJ</fullName>
    </recommendedName>
</protein>
<dbReference type="SUPFAM" id="SSF46565">
    <property type="entry name" value="Chaperone J-domain"/>
    <property type="match status" value="1"/>
</dbReference>
<dbReference type="InterPro" id="IPR036869">
    <property type="entry name" value="J_dom_sf"/>
</dbReference>
<dbReference type="Gene3D" id="1.10.287.110">
    <property type="entry name" value="DnaJ domain"/>
    <property type="match status" value="1"/>
</dbReference>
<dbReference type="InterPro" id="IPR011009">
    <property type="entry name" value="Kinase-like_dom_sf"/>
</dbReference>
<organism evidence="1 2">
    <name type="scientific">Streptosporangium carneum</name>
    <dbReference type="NCBI Taxonomy" id="47481"/>
    <lineage>
        <taxon>Bacteria</taxon>
        <taxon>Bacillati</taxon>
        <taxon>Actinomycetota</taxon>
        <taxon>Actinomycetes</taxon>
        <taxon>Streptosporangiales</taxon>
        <taxon>Streptosporangiaceae</taxon>
        <taxon>Streptosporangium</taxon>
    </lineage>
</organism>
<dbReference type="InterPro" id="IPR001623">
    <property type="entry name" value="DnaJ_domain"/>
</dbReference>
<evidence type="ECO:0008006" key="3">
    <source>
        <dbReference type="Google" id="ProtNLM"/>
    </source>
</evidence>
<proteinExistence type="predicted"/>
<accession>A0A9W6I4H4</accession>
<reference evidence="1" key="1">
    <citation type="journal article" date="2014" name="Int. J. Syst. Evol. Microbiol.">
        <title>Complete genome sequence of Corynebacterium casei LMG S-19264T (=DSM 44701T), isolated from a smear-ripened cheese.</title>
        <authorList>
            <consortium name="US DOE Joint Genome Institute (JGI-PGF)"/>
            <person name="Walter F."/>
            <person name="Albersmeier A."/>
            <person name="Kalinowski J."/>
            <person name="Ruckert C."/>
        </authorList>
    </citation>
    <scope>NUCLEOTIDE SEQUENCE</scope>
    <source>
        <strain evidence="1">VKM Ac-2007</strain>
    </source>
</reference>
<dbReference type="Gene3D" id="1.10.510.10">
    <property type="entry name" value="Transferase(Phosphotransferase) domain 1"/>
    <property type="match status" value="1"/>
</dbReference>
<dbReference type="EMBL" id="BSEV01000011">
    <property type="protein sequence ID" value="GLK11527.1"/>
    <property type="molecule type" value="Genomic_DNA"/>
</dbReference>
<dbReference type="RefSeq" id="WP_271219903.1">
    <property type="nucleotide sequence ID" value="NZ_BAAAVD010000016.1"/>
</dbReference>
<keyword evidence="2" id="KW-1185">Reference proteome</keyword>
<dbReference type="SUPFAM" id="SSF56112">
    <property type="entry name" value="Protein kinase-like (PK-like)"/>
    <property type="match status" value="1"/>
</dbReference>
<dbReference type="CDD" id="cd06257">
    <property type="entry name" value="DnaJ"/>
    <property type="match status" value="1"/>
</dbReference>
<dbReference type="Pfam" id="PF06293">
    <property type="entry name" value="Kdo"/>
    <property type="match status" value="1"/>
</dbReference>
<dbReference type="Proteomes" id="UP001143474">
    <property type="component" value="Unassembled WGS sequence"/>
</dbReference>
<evidence type="ECO:0000313" key="2">
    <source>
        <dbReference type="Proteomes" id="UP001143474"/>
    </source>
</evidence>
<evidence type="ECO:0000313" key="1">
    <source>
        <dbReference type="EMBL" id="GLK11527.1"/>
    </source>
</evidence>